<dbReference type="InParanoid" id="A0A0C3PXY5"/>
<dbReference type="Gene3D" id="1.10.8.10">
    <property type="entry name" value="DNA helicase RuvA subunit, C-terminal domain"/>
    <property type="match status" value="1"/>
</dbReference>
<dbReference type="PANTHER" id="PTHR21494">
    <property type="entry name" value="ACTIVATING SIGNAL COINTEGRATOR 1 COMPLEX SUBUNIT 2 ASC-1 COMPLEX SUBUNIT P100"/>
    <property type="match status" value="1"/>
</dbReference>
<dbReference type="Proteomes" id="UP000054217">
    <property type="component" value="Unassembled WGS sequence"/>
</dbReference>
<feature type="compositionally biased region" description="Gly residues" evidence="1">
    <location>
        <begin position="687"/>
        <end position="704"/>
    </location>
</feature>
<evidence type="ECO:0000313" key="4">
    <source>
        <dbReference type="Proteomes" id="UP000054217"/>
    </source>
</evidence>
<dbReference type="SUPFAM" id="SSF46934">
    <property type="entry name" value="UBA-like"/>
    <property type="match status" value="1"/>
</dbReference>
<accession>A0A0C3PXY5</accession>
<dbReference type="InterPro" id="IPR009060">
    <property type="entry name" value="UBA-like_sf"/>
</dbReference>
<dbReference type="GO" id="GO:0043130">
    <property type="term" value="F:ubiquitin binding"/>
    <property type="evidence" value="ECO:0007669"/>
    <property type="project" value="InterPro"/>
</dbReference>
<feature type="domain" description="CUE" evidence="2">
    <location>
        <begin position="400"/>
        <end position="447"/>
    </location>
</feature>
<dbReference type="InterPro" id="IPR003892">
    <property type="entry name" value="CUE"/>
</dbReference>
<dbReference type="CDD" id="cd14364">
    <property type="entry name" value="CUE_ASCC2"/>
    <property type="match status" value="1"/>
</dbReference>
<feature type="compositionally biased region" description="Acidic residues" evidence="1">
    <location>
        <begin position="558"/>
        <end position="569"/>
    </location>
</feature>
<evidence type="ECO:0000256" key="1">
    <source>
        <dbReference type="SAM" id="MobiDB-lite"/>
    </source>
</evidence>
<dbReference type="InterPro" id="IPR041800">
    <property type="entry name" value="ASCC2_CUE"/>
</dbReference>
<dbReference type="PROSITE" id="PS51140">
    <property type="entry name" value="CUE"/>
    <property type="match status" value="1"/>
</dbReference>
<feature type="region of interest" description="Disordered" evidence="1">
    <location>
        <begin position="547"/>
        <end position="579"/>
    </location>
</feature>
<dbReference type="InterPro" id="IPR052586">
    <property type="entry name" value="ASCC2"/>
</dbReference>
<dbReference type="PANTHER" id="PTHR21494:SF0">
    <property type="entry name" value="ACTIVATING SIGNAL COINTEGRATOR 1 COMPLEX SUBUNIT 2"/>
    <property type="match status" value="1"/>
</dbReference>
<gene>
    <name evidence="3" type="ORF">M404DRAFT_992642</name>
</gene>
<evidence type="ECO:0000259" key="2">
    <source>
        <dbReference type="PROSITE" id="PS51140"/>
    </source>
</evidence>
<reference evidence="4" key="2">
    <citation type="submission" date="2015-01" db="EMBL/GenBank/DDBJ databases">
        <title>Evolutionary Origins and Diversification of the Mycorrhizal Mutualists.</title>
        <authorList>
            <consortium name="DOE Joint Genome Institute"/>
            <consortium name="Mycorrhizal Genomics Consortium"/>
            <person name="Kohler A."/>
            <person name="Kuo A."/>
            <person name="Nagy L.G."/>
            <person name="Floudas D."/>
            <person name="Copeland A."/>
            <person name="Barry K.W."/>
            <person name="Cichocki N."/>
            <person name="Veneault-Fourrey C."/>
            <person name="LaButti K."/>
            <person name="Lindquist E.A."/>
            <person name="Lipzen A."/>
            <person name="Lundell T."/>
            <person name="Morin E."/>
            <person name="Murat C."/>
            <person name="Riley R."/>
            <person name="Ohm R."/>
            <person name="Sun H."/>
            <person name="Tunlid A."/>
            <person name="Henrissat B."/>
            <person name="Grigoriev I.V."/>
            <person name="Hibbett D.S."/>
            <person name="Martin F."/>
        </authorList>
    </citation>
    <scope>NUCLEOTIDE SEQUENCE [LARGE SCALE GENOMIC DNA]</scope>
    <source>
        <strain evidence="4">Marx 270</strain>
    </source>
</reference>
<feature type="compositionally biased region" description="Basic residues" evidence="1">
    <location>
        <begin position="727"/>
        <end position="748"/>
    </location>
</feature>
<feature type="region of interest" description="Disordered" evidence="1">
    <location>
        <begin position="628"/>
        <end position="756"/>
    </location>
</feature>
<evidence type="ECO:0000313" key="3">
    <source>
        <dbReference type="EMBL" id="KIO14366.1"/>
    </source>
</evidence>
<reference evidence="3 4" key="1">
    <citation type="submission" date="2014-04" db="EMBL/GenBank/DDBJ databases">
        <authorList>
            <consortium name="DOE Joint Genome Institute"/>
            <person name="Kuo A."/>
            <person name="Kohler A."/>
            <person name="Costa M.D."/>
            <person name="Nagy L.G."/>
            <person name="Floudas D."/>
            <person name="Copeland A."/>
            <person name="Barry K.W."/>
            <person name="Cichocki N."/>
            <person name="Veneault-Fourrey C."/>
            <person name="LaButti K."/>
            <person name="Lindquist E.A."/>
            <person name="Lipzen A."/>
            <person name="Lundell T."/>
            <person name="Morin E."/>
            <person name="Murat C."/>
            <person name="Sun H."/>
            <person name="Tunlid A."/>
            <person name="Henrissat B."/>
            <person name="Grigoriev I.V."/>
            <person name="Hibbett D.S."/>
            <person name="Martin F."/>
            <person name="Nordberg H.P."/>
            <person name="Cantor M.N."/>
            <person name="Hua S.X."/>
        </authorList>
    </citation>
    <scope>NUCLEOTIDE SEQUENCE [LARGE SCALE GENOMIC DNA]</scope>
    <source>
        <strain evidence="3 4">Marx 270</strain>
    </source>
</reference>
<organism evidence="3 4">
    <name type="scientific">Pisolithus tinctorius Marx 270</name>
    <dbReference type="NCBI Taxonomy" id="870435"/>
    <lineage>
        <taxon>Eukaryota</taxon>
        <taxon>Fungi</taxon>
        <taxon>Dikarya</taxon>
        <taxon>Basidiomycota</taxon>
        <taxon>Agaricomycotina</taxon>
        <taxon>Agaricomycetes</taxon>
        <taxon>Agaricomycetidae</taxon>
        <taxon>Boletales</taxon>
        <taxon>Sclerodermatineae</taxon>
        <taxon>Pisolithaceae</taxon>
        <taxon>Pisolithus</taxon>
    </lineage>
</organism>
<keyword evidence="4" id="KW-1185">Reference proteome</keyword>
<dbReference type="EMBL" id="KN831945">
    <property type="protein sequence ID" value="KIO14366.1"/>
    <property type="molecule type" value="Genomic_DNA"/>
</dbReference>
<feature type="region of interest" description="Disordered" evidence="1">
    <location>
        <begin position="361"/>
        <end position="396"/>
    </location>
</feature>
<protein>
    <recommendedName>
        <fullName evidence="2">CUE domain-containing protein</fullName>
    </recommendedName>
</protein>
<sequence>MATITPLPPYPSTHARKSFSASQLAHFHLNVARALEDAIPLPPAKRDTPATRAFISTYAGDAAHQVLQGLIWESPEPLRFDENIYQRVLILAEKLASSPPGLDICTVLDLCVAFAERSGHLRDVLAAALIGTPSLPSTFVKEVVPAFTAHLSPARSSGLYALRKTAHCLLSLLRPCPPELVRPFAHDRDFVLTLGRAYDEGLSSMARSYGGIRNVDDGSRTLDDWERVWIETKVALVDAFHVIVKRLVADLSATSGHQRLSAETNRAFGIVNVLLETTTSGTQQSASSEGGRGVPFLDRPLITDYQHAYDFNQMLFSALRSASREDARARSLDAALRALRVQSSSVDGTRDPGALKLVLRPPGISPLPQKDSRTLSKGKWKARERSPPLPVAPSAVRDTDTDIKITQVLDIFPDHSPGYIRKLLEHPSYPFRGNAERVIEALLEGTAPAEAELETDTDTMEPFAEPRRISSDLERIERRNVFDDEVMDISRLHRGKKRHDEPIFLQNKTERERMKADILRRTQIIIADEDDEGEGEEEVAYMDDLDGFGDTSIRVTGDGEDENSSDENGESANDPVTPETILELAYIRDPKLFARDAETRRSKARAELKSQTGWSDEQIEGWRIMLERNPKKDRILQKHEFQRNRMVEMPPAESSGSERHPPGGAPGGQRGRRGSARGRALERGRGRGGGRGGSEIGSGGGNEGRSGDESGSRSGNRGMGSRGRALKDKHKASAANHNRKRGHDKKMARAGVGPTG</sequence>
<feature type="compositionally biased region" description="Basic and acidic residues" evidence="1">
    <location>
        <begin position="628"/>
        <end position="646"/>
    </location>
</feature>
<dbReference type="HOGENOM" id="CLU_021373_0_0_1"/>
<dbReference type="OrthoDB" id="5577209at2759"/>
<name>A0A0C3PXY5_PISTI</name>
<dbReference type="AlphaFoldDB" id="A0A0C3PXY5"/>
<proteinExistence type="predicted"/>